<feature type="domain" description="ParB-like N-terminal" evidence="1">
    <location>
        <begin position="6"/>
        <end position="87"/>
    </location>
</feature>
<dbReference type="EMBL" id="JAAQYH010000029">
    <property type="protein sequence ID" value="NNA77010.1"/>
    <property type="molecule type" value="Genomic_DNA"/>
</dbReference>
<dbReference type="GO" id="GO:0007059">
    <property type="term" value="P:chromosome segregation"/>
    <property type="evidence" value="ECO:0007669"/>
    <property type="project" value="TreeGrafter"/>
</dbReference>
<dbReference type="SMART" id="SM00470">
    <property type="entry name" value="ParB"/>
    <property type="match status" value="1"/>
</dbReference>
<dbReference type="GO" id="GO:0045881">
    <property type="term" value="P:positive regulation of sporulation resulting in formation of a cellular spore"/>
    <property type="evidence" value="ECO:0007669"/>
    <property type="project" value="TreeGrafter"/>
</dbReference>
<proteinExistence type="predicted"/>
<dbReference type="GO" id="GO:0005694">
    <property type="term" value="C:chromosome"/>
    <property type="evidence" value="ECO:0007669"/>
    <property type="project" value="TreeGrafter"/>
</dbReference>
<dbReference type="SUPFAM" id="SSF110849">
    <property type="entry name" value="ParB/Sulfiredoxin"/>
    <property type="match status" value="1"/>
</dbReference>
<evidence type="ECO:0000313" key="5">
    <source>
        <dbReference type="Proteomes" id="UP000586252"/>
    </source>
</evidence>
<evidence type="ECO:0000313" key="4">
    <source>
        <dbReference type="Proteomes" id="UP000535954"/>
    </source>
</evidence>
<dbReference type="Gene3D" id="3.90.1530.30">
    <property type="match status" value="1"/>
</dbReference>
<gene>
    <name evidence="2" type="ORF">HBO13_30715</name>
    <name evidence="3" type="ORF">HBO30_30710</name>
</gene>
<sequence>MADQIIQCQASLIKVANRFRKDFGDIESLAASISEIGLLQPIGIDSGYRLVFGERRLRACLSLGWEKIPVRTVHLDSILQGELAENEFRKDFTPSERVAIGEAIELELGERHGGDRKGVATEDQEGKNSTLIEGKTRDIAAKAAGFGNGKTYEQAKRVANEAAPELVQAMDEGRASVSGALALLVLPKDQQASVAAGDKKSIQQASKAAKAPPKEQARASDLILSVITQVELIGRYVERSEVGVPSFAGQFLSDLIEADATIQARLSAILPVLQGLSDIASAVEA</sequence>
<dbReference type="InterPro" id="IPR050336">
    <property type="entry name" value="Chromosome_partition/occlusion"/>
</dbReference>
<name>A0A7Y1QD97_9PSED</name>
<dbReference type="PANTHER" id="PTHR33375:SF1">
    <property type="entry name" value="CHROMOSOME-PARTITIONING PROTEIN PARB-RELATED"/>
    <property type="match status" value="1"/>
</dbReference>
<accession>A0A7Y1QD97</accession>
<evidence type="ECO:0000259" key="1">
    <source>
        <dbReference type="SMART" id="SM00470"/>
    </source>
</evidence>
<dbReference type="InterPro" id="IPR036086">
    <property type="entry name" value="ParB/Sulfiredoxin_sf"/>
</dbReference>
<dbReference type="EMBL" id="JAAQYI010000026">
    <property type="protein sequence ID" value="NNA83069.1"/>
    <property type="molecule type" value="Genomic_DNA"/>
</dbReference>
<dbReference type="Proteomes" id="UP000535954">
    <property type="component" value="Unassembled WGS sequence"/>
</dbReference>
<comment type="caution">
    <text evidence="2">The sequence shown here is derived from an EMBL/GenBank/DDBJ whole genome shotgun (WGS) entry which is preliminary data.</text>
</comment>
<dbReference type="Proteomes" id="UP000586252">
    <property type="component" value="Unassembled WGS sequence"/>
</dbReference>
<dbReference type="Pfam" id="PF02195">
    <property type="entry name" value="ParB_N"/>
    <property type="match status" value="1"/>
</dbReference>
<dbReference type="PANTHER" id="PTHR33375">
    <property type="entry name" value="CHROMOSOME-PARTITIONING PROTEIN PARB-RELATED"/>
    <property type="match status" value="1"/>
</dbReference>
<dbReference type="InterPro" id="IPR003115">
    <property type="entry name" value="ParB_N"/>
</dbReference>
<dbReference type="RefSeq" id="WP_057712057.1">
    <property type="nucleotide sequence ID" value="NZ_JAAQYH010000029.1"/>
</dbReference>
<reference evidence="4 5" key="1">
    <citation type="journal article" date="2020" name="Front. Microbiol.">
        <title>Genetic Organization of the aprX-lipA2 Operon Affects the Proteolytic Potential of Pseudomonas Species in Milk.</title>
        <authorList>
            <person name="Maier C."/>
            <person name="Huptas C."/>
            <person name="von Neubeck M."/>
            <person name="Scherer S."/>
            <person name="Wenning M."/>
            <person name="Lucking G."/>
        </authorList>
    </citation>
    <scope>NUCLEOTIDE SEQUENCE [LARGE SCALE GENOMIC DNA]</scope>
    <source>
        <strain evidence="3 5">WS 5404</strain>
        <strain evidence="2 4">WS 5405</strain>
    </source>
</reference>
<organism evidence="2 4">
    <name type="scientific">Pseudomonas lactis</name>
    <dbReference type="NCBI Taxonomy" id="1615674"/>
    <lineage>
        <taxon>Bacteria</taxon>
        <taxon>Pseudomonadati</taxon>
        <taxon>Pseudomonadota</taxon>
        <taxon>Gammaproteobacteria</taxon>
        <taxon>Pseudomonadales</taxon>
        <taxon>Pseudomonadaceae</taxon>
        <taxon>Pseudomonas</taxon>
    </lineage>
</organism>
<protein>
    <submittedName>
        <fullName evidence="2">ParB N-terminal domain-containing protein</fullName>
    </submittedName>
</protein>
<dbReference type="GeneID" id="45736430"/>
<evidence type="ECO:0000313" key="2">
    <source>
        <dbReference type="EMBL" id="NNA77010.1"/>
    </source>
</evidence>
<evidence type="ECO:0000313" key="3">
    <source>
        <dbReference type="EMBL" id="NNA83069.1"/>
    </source>
</evidence>
<dbReference type="AlphaFoldDB" id="A0A7Y1QD97"/>